<evidence type="ECO:0000256" key="1">
    <source>
        <dbReference type="SAM" id="Phobius"/>
    </source>
</evidence>
<keyword evidence="4" id="KW-1185">Reference proteome</keyword>
<gene>
    <name evidence="3" type="ORF">ROJ8625_03484</name>
</gene>
<dbReference type="AlphaFoldDB" id="A0A1X7A171"/>
<evidence type="ECO:0000313" key="4">
    <source>
        <dbReference type="Proteomes" id="UP000193570"/>
    </source>
</evidence>
<keyword evidence="1" id="KW-0812">Transmembrane</keyword>
<proteinExistence type="predicted"/>
<name>A0A1X7A171_9RHOB</name>
<feature type="transmembrane region" description="Helical" evidence="1">
    <location>
        <begin position="36"/>
        <end position="53"/>
    </location>
</feature>
<accession>A0A1X7A171</accession>
<keyword evidence="1" id="KW-1133">Transmembrane helix</keyword>
<organism evidence="3 4">
    <name type="scientific">Roseivivax jejudonensis</name>
    <dbReference type="NCBI Taxonomy" id="1529041"/>
    <lineage>
        <taxon>Bacteria</taxon>
        <taxon>Pseudomonadati</taxon>
        <taxon>Pseudomonadota</taxon>
        <taxon>Alphaproteobacteria</taxon>
        <taxon>Rhodobacterales</taxon>
        <taxon>Roseobacteraceae</taxon>
        <taxon>Roseivivax</taxon>
    </lineage>
</organism>
<evidence type="ECO:0000313" key="3">
    <source>
        <dbReference type="EMBL" id="SLN67768.1"/>
    </source>
</evidence>
<dbReference type="EMBL" id="FWFK01000007">
    <property type="protein sequence ID" value="SLN67768.1"/>
    <property type="molecule type" value="Genomic_DNA"/>
</dbReference>
<sequence>MPIRTTLIAAAIATAFVPASVAPARAADRDDIARILGGAAALAIIGSAVNAARDTDHDRDKRRVVIRDRDRDDHRFRDRDRRHHVRPGHRGRILRHESRRTLPARCLRRVETRHGRDARLLGTRCLLRNGVAAYRLPDACRQLVRLRGGVHQAYDARCLRKRGYRFRG</sequence>
<feature type="signal peptide" evidence="2">
    <location>
        <begin position="1"/>
        <end position="26"/>
    </location>
</feature>
<reference evidence="3 4" key="1">
    <citation type="submission" date="2017-03" db="EMBL/GenBank/DDBJ databases">
        <authorList>
            <person name="Afonso C.L."/>
            <person name="Miller P.J."/>
            <person name="Scott M.A."/>
            <person name="Spackman E."/>
            <person name="Goraichik I."/>
            <person name="Dimitrov K.M."/>
            <person name="Suarez D.L."/>
            <person name="Swayne D.E."/>
        </authorList>
    </citation>
    <scope>NUCLEOTIDE SEQUENCE [LARGE SCALE GENOMIC DNA]</scope>
    <source>
        <strain evidence="3 4">CECT 8625</strain>
    </source>
</reference>
<feature type="chain" id="PRO_5012055631" evidence="2">
    <location>
        <begin position="27"/>
        <end position="168"/>
    </location>
</feature>
<protein>
    <submittedName>
        <fullName evidence="3">Uncharacterized protein</fullName>
    </submittedName>
</protein>
<dbReference type="RefSeq" id="WP_085793157.1">
    <property type="nucleotide sequence ID" value="NZ_FWFK01000007.1"/>
</dbReference>
<evidence type="ECO:0000256" key="2">
    <source>
        <dbReference type="SAM" id="SignalP"/>
    </source>
</evidence>
<dbReference type="Proteomes" id="UP000193570">
    <property type="component" value="Unassembled WGS sequence"/>
</dbReference>
<dbReference type="OrthoDB" id="7876829at2"/>
<keyword evidence="2" id="KW-0732">Signal</keyword>
<keyword evidence="1" id="KW-0472">Membrane</keyword>